<evidence type="ECO:0000256" key="3">
    <source>
        <dbReference type="PROSITE-ProRule" id="PRU00059"/>
    </source>
</evidence>
<dbReference type="PANTHER" id="PTHR24251">
    <property type="entry name" value="OVOCHYMASE-RELATED"/>
    <property type="match status" value="1"/>
</dbReference>
<dbReference type="AlphaFoldDB" id="A0A1S3IRJ5"/>
<evidence type="ECO:0000256" key="1">
    <source>
        <dbReference type="ARBA" id="ARBA00022737"/>
    </source>
</evidence>
<proteinExistence type="predicted"/>
<keyword evidence="1" id="KW-0677">Repeat</keyword>
<feature type="compositionally biased region" description="Low complexity" evidence="4">
    <location>
        <begin position="253"/>
        <end position="264"/>
    </location>
</feature>
<organism evidence="6 7">
    <name type="scientific">Lingula anatina</name>
    <name type="common">Brachiopod</name>
    <name type="synonym">Lingula unguis</name>
    <dbReference type="NCBI Taxonomy" id="7574"/>
    <lineage>
        <taxon>Eukaryota</taxon>
        <taxon>Metazoa</taxon>
        <taxon>Spiralia</taxon>
        <taxon>Lophotrochozoa</taxon>
        <taxon>Brachiopoda</taxon>
        <taxon>Linguliformea</taxon>
        <taxon>Lingulata</taxon>
        <taxon>Lingulida</taxon>
        <taxon>Linguloidea</taxon>
        <taxon>Lingulidae</taxon>
        <taxon>Lingula</taxon>
    </lineage>
</organism>
<sequence>MTCEQPPGTAMILMKNAFHGKATNRHWASFDSSKCYKADGVDNKCIYCPEDCIDDSLTMAYDWTKCTGTSNCTHYVMQTNMPKCPKQYSDYLYLEYVCIPKADVFDVCSQPERWVRDGYISSPNYPNHYQSSQACKCSLEASWGESGVEFQIYELLLEENKDKECQDWLLIKNSKTKMRHCGQIFNTTMTVPGRVVDVYFYTDSNDVSTQMFQYFTRTLKGFWLYFKVVSSNMKISCGRLPPDDPGLMEVTVPPTTSRSTQPTTHATNNSRGHKTTCLDGGRSCRNKGKSNDSKSTAKRNSVNSADFKSLNLAFTSAVSTVLLLLLTLL</sequence>
<gene>
    <name evidence="7" type="primary">LOC106166732</name>
</gene>
<feature type="region of interest" description="Disordered" evidence="4">
    <location>
        <begin position="253"/>
        <end position="300"/>
    </location>
</feature>
<dbReference type="SMART" id="SM00042">
    <property type="entry name" value="CUB"/>
    <property type="match status" value="1"/>
</dbReference>
<dbReference type="KEGG" id="lak:106166732"/>
<accession>A0A1S3IRJ5</accession>
<dbReference type="Gene3D" id="2.60.120.290">
    <property type="entry name" value="Spermadhesin, CUB domain"/>
    <property type="match status" value="1"/>
</dbReference>
<dbReference type="OrthoDB" id="6431754at2759"/>
<evidence type="ECO:0000313" key="6">
    <source>
        <dbReference type="Proteomes" id="UP000085678"/>
    </source>
</evidence>
<dbReference type="Proteomes" id="UP000085678">
    <property type="component" value="Unplaced"/>
</dbReference>
<dbReference type="SUPFAM" id="SSF49854">
    <property type="entry name" value="Spermadhesin, CUB domain"/>
    <property type="match status" value="1"/>
</dbReference>
<dbReference type="InterPro" id="IPR000859">
    <property type="entry name" value="CUB_dom"/>
</dbReference>
<evidence type="ECO:0000313" key="7">
    <source>
        <dbReference type="RefSeq" id="XP_013400835.1"/>
    </source>
</evidence>
<dbReference type="GeneID" id="106166732"/>
<evidence type="ECO:0000256" key="2">
    <source>
        <dbReference type="ARBA" id="ARBA00023157"/>
    </source>
</evidence>
<feature type="disulfide bond" evidence="3">
    <location>
        <begin position="108"/>
        <end position="135"/>
    </location>
</feature>
<dbReference type="InParanoid" id="A0A1S3IRJ5"/>
<protein>
    <submittedName>
        <fullName evidence="7">Uncharacterized protein LOC106166732</fullName>
    </submittedName>
</protein>
<name>A0A1S3IRJ5_LINAN</name>
<comment type="caution">
    <text evidence="3">Lacks conserved residue(s) required for the propagation of feature annotation.</text>
</comment>
<feature type="domain" description="CUB" evidence="5">
    <location>
        <begin position="108"/>
        <end position="229"/>
    </location>
</feature>
<dbReference type="InterPro" id="IPR035914">
    <property type="entry name" value="Sperma_CUB_dom_sf"/>
</dbReference>
<evidence type="ECO:0000256" key="4">
    <source>
        <dbReference type="SAM" id="MobiDB-lite"/>
    </source>
</evidence>
<dbReference type="Pfam" id="PF00431">
    <property type="entry name" value="CUB"/>
    <property type="match status" value="1"/>
</dbReference>
<dbReference type="CDD" id="cd00041">
    <property type="entry name" value="CUB"/>
    <property type="match status" value="1"/>
</dbReference>
<keyword evidence="2 3" id="KW-1015">Disulfide bond</keyword>
<evidence type="ECO:0000259" key="5">
    <source>
        <dbReference type="PROSITE" id="PS01180"/>
    </source>
</evidence>
<dbReference type="PROSITE" id="PS01180">
    <property type="entry name" value="CUB"/>
    <property type="match status" value="1"/>
</dbReference>
<dbReference type="RefSeq" id="XP_013400835.1">
    <property type="nucleotide sequence ID" value="XM_013545381.1"/>
</dbReference>
<keyword evidence="6" id="KW-1185">Reference proteome</keyword>
<reference evidence="7" key="1">
    <citation type="submission" date="2025-08" db="UniProtKB">
        <authorList>
            <consortium name="RefSeq"/>
        </authorList>
    </citation>
    <scope>IDENTIFICATION</scope>
    <source>
        <tissue evidence="7">Gonads</tissue>
    </source>
</reference>
<dbReference type="PANTHER" id="PTHR24251:SF30">
    <property type="entry name" value="MEMBRANE FRIZZLED-RELATED PROTEIN"/>
    <property type="match status" value="1"/>
</dbReference>